<dbReference type="InterPro" id="IPR002347">
    <property type="entry name" value="SDR_fam"/>
</dbReference>
<dbReference type="InterPro" id="IPR036291">
    <property type="entry name" value="NAD(P)-bd_dom_sf"/>
</dbReference>
<dbReference type="SUPFAM" id="SSF51735">
    <property type="entry name" value="NAD(P)-binding Rossmann-fold domains"/>
    <property type="match status" value="1"/>
</dbReference>
<evidence type="ECO:0000256" key="3">
    <source>
        <dbReference type="ARBA" id="ARBA00023002"/>
    </source>
</evidence>
<reference evidence="4 5" key="1">
    <citation type="submission" date="2023-01" db="EMBL/GenBank/DDBJ databases">
        <title>Analysis of 21 Apiospora genomes using comparative genomics revels a genus with tremendous synthesis potential of carbohydrate active enzymes and secondary metabolites.</title>
        <authorList>
            <person name="Sorensen T."/>
        </authorList>
    </citation>
    <scope>NUCLEOTIDE SEQUENCE [LARGE SCALE GENOMIC DNA]</scope>
    <source>
        <strain evidence="4 5">CBS 135458</strain>
    </source>
</reference>
<protein>
    <recommendedName>
        <fullName evidence="6">Short-chain dehydrogenase/reductase family protein</fullName>
    </recommendedName>
</protein>
<dbReference type="RefSeq" id="XP_066715595.1">
    <property type="nucleotide sequence ID" value="XM_066858653.1"/>
</dbReference>
<name>A0ABR1V083_9PEZI</name>
<evidence type="ECO:0000313" key="5">
    <source>
        <dbReference type="Proteomes" id="UP001480595"/>
    </source>
</evidence>
<organism evidence="4 5">
    <name type="scientific">Apiospora phragmitis</name>
    <dbReference type="NCBI Taxonomy" id="2905665"/>
    <lineage>
        <taxon>Eukaryota</taxon>
        <taxon>Fungi</taxon>
        <taxon>Dikarya</taxon>
        <taxon>Ascomycota</taxon>
        <taxon>Pezizomycotina</taxon>
        <taxon>Sordariomycetes</taxon>
        <taxon>Xylariomycetidae</taxon>
        <taxon>Amphisphaeriales</taxon>
        <taxon>Apiosporaceae</taxon>
        <taxon>Apiospora</taxon>
    </lineage>
</organism>
<proteinExistence type="inferred from homology"/>
<evidence type="ECO:0008006" key="6">
    <source>
        <dbReference type="Google" id="ProtNLM"/>
    </source>
</evidence>
<evidence type="ECO:0000256" key="1">
    <source>
        <dbReference type="ARBA" id="ARBA00006484"/>
    </source>
</evidence>
<dbReference type="Proteomes" id="UP001480595">
    <property type="component" value="Unassembled WGS sequence"/>
</dbReference>
<dbReference type="EMBL" id="JAQQWL010000007">
    <property type="protein sequence ID" value="KAK8064606.1"/>
    <property type="molecule type" value="Genomic_DNA"/>
</dbReference>
<dbReference type="PANTHER" id="PTHR24320">
    <property type="entry name" value="RETINOL DEHYDROGENASE"/>
    <property type="match status" value="1"/>
</dbReference>
<keyword evidence="3" id="KW-0560">Oxidoreductase</keyword>
<dbReference type="Pfam" id="PF00106">
    <property type="entry name" value="adh_short"/>
    <property type="match status" value="1"/>
</dbReference>
<accession>A0ABR1V083</accession>
<keyword evidence="5" id="KW-1185">Reference proteome</keyword>
<comment type="similarity">
    <text evidence="1">Belongs to the short-chain dehydrogenases/reductases (SDR) family.</text>
</comment>
<dbReference type="GeneID" id="92091716"/>
<keyword evidence="2" id="KW-0521">NADP</keyword>
<evidence type="ECO:0000256" key="2">
    <source>
        <dbReference type="ARBA" id="ARBA00022857"/>
    </source>
</evidence>
<sequence>MTSSIDLPPPAESYFMMFMRAQFVKDVLPPVDLNLLGQTGIITGGTSGIGLETAHVLLEHGLSRLVITTRDPDRGQAAVMALRKAHPHTTIDAWQLDMHSYDSIQAFVEQCRSSLDTIDFTILNAGVMETNFSTNKTTGHEVMLQVNYLSTVLLALLLRPVLRGKRRDGGKPNRLTLVGSSIAHAARFAAGKDDNNKTSSRLLPALSDPAGWGMVVVMDRYATSKLLLMIFLAKFKDLVDPKELTVNLVCPGSIRNTGLGRDIPGLVQMITRWSKILTGRCLRAAAWTEVDAAVVKGPESHGCFIVDWKISPFVRLLYTSDGQLLSDRLWEETSQEFRNAGIHEIEGM</sequence>
<evidence type="ECO:0000313" key="4">
    <source>
        <dbReference type="EMBL" id="KAK8064606.1"/>
    </source>
</evidence>
<dbReference type="PRINTS" id="PR00081">
    <property type="entry name" value="GDHRDH"/>
</dbReference>
<gene>
    <name evidence="4" type="ORF">PG994_007244</name>
</gene>
<dbReference type="PANTHER" id="PTHR24320:SF252">
    <property type="entry name" value="DEHYDROGENASE_REDUCTASE FAMILY PROTEIN, PUTATIVE (AFU_ORTHOLOGUE AFUA_3G08550)-RELATED"/>
    <property type="match status" value="1"/>
</dbReference>
<comment type="caution">
    <text evidence="4">The sequence shown here is derived from an EMBL/GenBank/DDBJ whole genome shotgun (WGS) entry which is preliminary data.</text>
</comment>
<dbReference type="Gene3D" id="3.40.50.720">
    <property type="entry name" value="NAD(P)-binding Rossmann-like Domain"/>
    <property type="match status" value="1"/>
</dbReference>